<feature type="domain" description="CCDC144C-like coiled-coil" evidence="3">
    <location>
        <begin position="31"/>
        <end position="114"/>
    </location>
</feature>
<organism evidence="4">
    <name type="scientific">Arion vulgaris</name>
    <dbReference type="NCBI Taxonomy" id="1028688"/>
    <lineage>
        <taxon>Eukaryota</taxon>
        <taxon>Metazoa</taxon>
        <taxon>Spiralia</taxon>
        <taxon>Lophotrochozoa</taxon>
        <taxon>Mollusca</taxon>
        <taxon>Gastropoda</taxon>
        <taxon>Heterobranchia</taxon>
        <taxon>Euthyneura</taxon>
        <taxon>Panpulmonata</taxon>
        <taxon>Eupulmonata</taxon>
        <taxon>Stylommatophora</taxon>
        <taxon>Helicina</taxon>
        <taxon>Arionoidea</taxon>
        <taxon>Arionidae</taxon>
        <taxon>Arion</taxon>
    </lineage>
</organism>
<protein>
    <recommendedName>
        <fullName evidence="3">CCDC144C-like coiled-coil domain-containing protein</fullName>
    </recommendedName>
</protein>
<evidence type="ECO:0000259" key="3">
    <source>
        <dbReference type="Pfam" id="PF14915"/>
    </source>
</evidence>
<keyword evidence="1 2" id="KW-0175">Coiled coil</keyword>
<accession>A0A0B6YQS9</accession>
<evidence type="ECO:0000256" key="1">
    <source>
        <dbReference type="ARBA" id="ARBA00023054"/>
    </source>
</evidence>
<evidence type="ECO:0000313" key="4">
    <source>
        <dbReference type="EMBL" id="CEK58472.1"/>
    </source>
</evidence>
<sequence length="119" mass="13800">MKLESLTQQKSGLEQAKLDLEAKIRSLEYNISEETEKRTNAEILLSKSKEQLARKESLYSSELEAKQKAELAIRNVQIEMRTAGNTIKELEEEKEELQRQLTHVINARSLQEKINDDQQ</sequence>
<gene>
    <name evidence="4" type="primary">ORF33205</name>
</gene>
<feature type="coiled-coil region" evidence="2">
    <location>
        <begin position="73"/>
        <end position="107"/>
    </location>
</feature>
<evidence type="ECO:0000256" key="2">
    <source>
        <dbReference type="SAM" id="Coils"/>
    </source>
</evidence>
<proteinExistence type="predicted"/>
<feature type="non-terminal residue" evidence="4">
    <location>
        <position position="119"/>
    </location>
</feature>
<dbReference type="Pfam" id="PF14915">
    <property type="entry name" value="CCDC144C"/>
    <property type="match status" value="1"/>
</dbReference>
<feature type="coiled-coil region" evidence="2">
    <location>
        <begin position="3"/>
        <end position="37"/>
    </location>
</feature>
<name>A0A0B6YQS9_9EUPU</name>
<dbReference type="AlphaFoldDB" id="A0A0B6YQS9"/>
<dbReference type="InterPro" id="IPR039497">
    <property type="entry name" value="CC144C-like_CC_dom"/>
</dbReference>
<dbReference type="EMBL" id="HACG01011607">
    <property type="protein sequence ID" value="CEK58472.1"/>
    <property type="molecule type" value="Transcribed_RNA"/>
</dbReference>
<reference evidence="4" key="1">
    <citation type="submission" date="2014-12" db="EMBL/GenBank/DDBJ databases">
        <title>Insight into the proteome of Arion vulgaris.</title>
        <authorList>
            <person name="Aradska J."/>
            <person name="Bulat T."/>
            <person name="Smidak R."/>
            <person name="Sarate P."/>
            <person name="Gangsoo J."/>
            <person name="Sialana F."/>
            <person name="Bilban M."/>
            <person name="Lubec G."/>
        </authorList>
    </citation>
    <scope>NUCLEOTIDE SEQUENCE</scope>
    <source>
        <tissue evidence="4">Skin</tissue>
    </source>
</reference>